<proteinExistence type="predicted"/>
<dbReference type="AlphaFoldDB" id="A0A1C9W8T2"/>
<name>A0A1C9W8T2_9GAMM</name>
<gene>
    <name evidence="1" type="ORF">AUP74_02152</name>
</gene>
<sequence length="124" mass="13894">MHKTKLVVTTMLLSACASMLPEEQQSKLNQWKGAHVNELTSSYGPPHKRRTLRDGSCIYTYSYNYPGKTPLTAQEFGYFYSYKCEVRFTLNSEGHVVSAALPFGSCKKYVIERPAVSADTSAAR</sequence>
<dbReference type="Proteomes" id="UP000095672">
    <property type="component" value="Chromosome"/>
</dbReference>
<evidence type="ECO:0008006" key="3">
    <source>
        <dbReference type="Google" id="ProtNLM"/>
    </source>
</evidence>
<reference evidence="2" key="1">
    <citation type="submission" date="2016-01" db="EMBL/GenBank/DDBJ databases">
        <title>Complete genome sequence of Microbulbifer sp. CCB-MM1, a halophile isolated from Matang Mangrove Forest, Perak.</title>
        <authorList>
            <person name="Moh T.H."/>
            <person name="Dinesh B."/>
            <person name="Lau N.-S."/>
            <person name="Go F."/>
            <person name="Alexander Chong S.-C."/>
        </authorList>
    </citation>
    <scope>NUCLEOTIDE SEQUENCE [LARGE SCALE GENOMIC DNA]</scope>
    <source>
        <strain evidence="2">CCB-MM1</strain>
    </source>
</reference>
<keyword evidence="2" id="KW-1185">Reference proteome</keyword>
<dbReference type="PROSITE" id="PS51257">
    <property type="entry name" value="PROKAR_LIPOPROTEIN"/>
    <property type="match status" value="1"/>
</dbReference>
<dbReference type="EMBL" id="CP014143">
    <property type="protein sequence ID" value="AOS97568.1"/>
    <property type="molecule type" value="Genomic_DNA"/>
</dbReference>
<protein>
    <recommendedName>
        <fullName evidence="3">Lipoprotein</fullName>
    </recommendedName>
</protein>
<evidence type="ECO:0000313" key="1">
    <source>
        <dbReference type="EMBL" id="AOS97568.1"/>
    </source>
</evidence>
<organism evidence="1 2">
    <name type="scientific">Microbulbifer aggregans</name>
    <dbReference type="NCBI Taxonomy" id="1769779"/>
    <lineage>
        <taxon>Bacteria</taxon>
        <taxon>Pseudomonadati</taxon>
        <taxon>Pseudomonadota</taxon>
        <taxon>Gammaproteobacteria</taxon>
        <taxon>Cellvibrionales</taxon>
        <taxon>Microbulbiferaceae</taxon>
        <taxon>Microbulbifer</taxon>
    </lineage>
</organism>
<evidence type="ECO:0000313" key="2">
    <source>
        <dbReference type="Proteomes" id="UP000095672"/>
    </source>
</evidence>
<accession>A0A1C9W8T2</accession>
<dbReference type="KEGG" id="micc:AUP74_02152"/>